<evidence type="ECO:0000259" key="4">
    <source>
        <dbReference type="PROSITE" id="PS50835"/>
    </source>
</evidence>
<dbReference type="GO" id="GO:0007411">
    <property type="term" value="P:axon guidance"/>
    <property type="evidence" value="ECO:0007669"/>
    <property type="project" value="TreeGrafter"/>
</dbReference>
<organism evidence="5 6">
    <name type="scientific">Mizuhopecten yessoensis</name>
    <name type="common">Japanese scallop</name>
    <name type="synonym">Patinopecten yessoensis</name>
    <dbReference type="NCBI Taxonomy" id="6573"/>
    <lineage>
        <taxon>Eukaryota</taxon>
        <taxon>Metazoa</taxon>
        <taxon>Spiralia</taxon>
        <taxon>Lophotrochozoa</taxon>
        <taxon>Mollusca</taxon>
        <taxon>Bivalvia</taxon>
        <taxon>Autobranchia</taxon>
        <taxon>Pteriomorphia</taxon>
        <taxon>Pectinida</taxon>
        <taxon>Pectinoidea</taxon>
        <taxon>Pectinidae</taxon>
        <taxon>Mizuhopecten</taxon>
    </lineage>
</organism>
<dbReference type="GO" id="GO:0070593">
    <property type="term" value="P:dendrite self-avoidance"/>
    <property type="evidence" value="ECO:0007669"/>
    <property type="project" value="TreeGrafter"/>
</dbReference>
<name>A0A210QQE7_MIZYE</name>
<dbReference type="Gene3D" id="2.60.40.10">
    <property type="entry name" value="Immunoglobulins"/>
    <property type="match status" value="1"/>
</dbReference>
<comment type="caution">
    <text evidence="5">The sequence shown here is derived from an EMBL/GenBank/DDBJ whole genome shotgun (WGS) entry which is preliminary data.</text>
</comment>
<dbReference type="FunFam" id="2.60.40.10:FF:000032">
    <property type="entry name" value="palladin isoform X1"/>
    <property type="match status" value="1"/>
</dbReference>
<dbReference type="GO" id="GO:0007156">
    <property type="term" value="P:homophilic cell adhesion via plasma membrane adhesion molecules"/>
    <property type="evidence" value="ECO:0007669"/>
    <property type="project" value="TreeGrafter"/>
</dbReference>
<evidence type="ECO:0000313" key="5">
    <source>
        <dbReference type="EMBL" id="OWF50963.1"/>
    </source>
</evidence>
<dbReference type="PANTHER" id="PTHR10075:SF14">
    <property type="entry name" value="CELL ADHESION MOLECULE DSCAM2-RELATED"/>
    <property type="match status" value="1"/>
</dbReference>
<keyword evidence="1" id="KW-1015">Disulfide bond</keyword>
<dbReference type="InterPro" id="IPR007110">
    <property type="entry name" value="Ig-like_dom"/>
</dbReference>
<dbReference type="SMART" id="SM00408">
    <property type="entry name" value="IGc2"/>
    <property type="match status" value="1"/>
</dbReference>
<evidence type="ECO:0000313" key="6">
    <source>
        <dbReference type="Proteomes" id="UP000242188"/>
    </source>
</evidence>
<keyword evidence="2" id="KW-0393">Immunoglobulin domain</keyword>
<sequence>MMECQSRVNPGFCGRRYILAWSALFLSLAATVQPQQSWRKDSACADSSFGYIFGHDDMATCRGQWQGHIRNSSQLCAPGWGVCSWQDAGRLRAIRWEEAVSVHGCFAYNAANDGGRCRECGKDMERDDLAGIGIGCPHQNFGQTSCISGGRIDASCCVDAHFKTACHYRPTMSGVLCCRKPSEFKAVEKPRILVRPRPMMQVSTGQIFLLTCQAHGTPPPRTQWYKDGTQITKASKRIQILSSGDLLVTMARRSDSGLYSCEVINSEGVDMASSIVVIREHLSGCRDGSTEGLGTHEYVHACAGKWAGHVRKGRSLCRKGWKVCSPSDTETLRDLSWMDVFDVDGCYAYNAASRQGTCRRCKKGNMAGFGRKCGKLRYTKQSCLSQGRIDVFKVKDKTKGCSYREGVTSGVLCCKKSAIKTPAGKFSNNLYQSSTVEIEING</sequence>
<dbReference type="Pfam" id="PF13927">
    <property type="entry name" value="Ig_3"/>
    <property type="match status" value="1"/>
</dbReference>
<accession>A0A210QQE7</accession>
<feature type="chain" id="PRO_5013165880" evidence="3">
    <location>
        <begin position="35"/>
        <end position="442"/>
    </location>
</feature>
<dbReference type="GO" id="GO:0030424">
    <property type="term" value="C:axon"/>
    <property type="evidence" value="ECO:0007669"/>
    <property type="project" value="TreeGrafter"/>
</dbReference>
<evidence type="ECO:0000256" key="2">
    <source>
        <dbReference type="ARBA" id="ARBA00023319"/>
    </source>
</evidence>
<reference evidence="5 6" key="1">
    <citation type="journal article" date="2017" name="Nat. Ecol. Evol.">
        <title>Scallop genome provides insights into evolution of bilaterian karyotype and development.</title>
        <authorList>
            <person name="Wang S."/>
            <person name="Zhang J."/>
            <person name="Jiao W."/>
            <person name="Li J."/>
            <person name="Xun X."/>
            <person name="Sun Y."/>
            <person name="Guo X."/>
            <person name="Huan P."/>
            <person name="Dong B."/>
            <person name="Zhang L."/>
            <person name="Hu X."/>
            <person name="Sun X."/>
            <person name="Wang J."/>
            <person name="Zhao C."/>
            <person name="Wang Y."/>
            <person name="Wang D."/>
            <person name="Huang X."/>
            <person name="Wang R."/>
            <person name="Lv J."/>
            <person name="Li Y."/>
            <person name="Zhang Z."/>
            <person name="Liu B."/>
            <person name="Lu W."/>
            <person name="Hui Y."/>
            <person name="Liang J."/>
            <person name="Zhou Z."/>
            <person name="Hou R."/>
            <person name="Li X."/>
            <person name="Liu Y."/>
            <person name="Li H."/>
            <person name="Ning X."/>
            <person name="Lin Y."/>
            <person name="Zhao L."/>
            <person name="Xing Q."/>
            <person name="Dou J."/>
            <person name="Li Y."/>
            <person name="Mao J."/>
            <person name="Guo H."/>
            <person name="Dou H."/>
            <person name="Li T."/>
            <person name="Mu C."/>
            <person name="Jiang W."/>
            <person name="Fu Q."/>
            <person name="Fu X."/>
            <person name="Miao Y."/>
            <person name="Liu J."/>
            <person name="Yu Q."/>
            <person name="Li R."/>
            <person name="Liao H."/>
            <person name="Li X."/>
            <person name="Kong Y."/>
            <person name="Jiang Z."/>
            <person name="Chourrout D."/>
            <person name="Li R."/>
            <person name="Bao Z."/>
        </authorList>
    </citation>
    <scope>NUCLEOTIDE SEQUENCE [LARGE SCALE GENOMIC DNA]</scope>
    <source>
        <strain evidence="5 6">PY_sf001</strain>
    </source>
</reference>
<evidence type="ECO:0000256" key="1">
    <source>
        <dbReference type="ARBA" id="ARBA00023157"/>
    </source>
</evidence>
<feature type="signal peptide" evidence="3">
    <location>
        <begin position="1"/>
        <end position="34"/>
    </location>
</feature>
<gene>
    <name evidence="5" type="ORF">KP79_PYT17301</name>
</gene>
<dbReference type="InterPro" id="IPR036179">
    <property type="entry name" value="Ig-like_dom_sf"/>
</dbReference>
<dbReference type="PANTHER" id="PTHR10075">
    <property type="entry name" value="BASIGIN RELATED"/>
    <property type="match status" value="1"/>
</dbReference>
<dbReference type="EMBL" id="NEDP02002410">
    <property type="protein sequence ID" value="OWF50963.1"/>
    <property type="molecule type" value="Genomic_DNA"/>
</dbReference>
<dbReference type="GO" id="GO:0098632">
    <property type="term" value="F:cell-cell adhesion mediator activity"/>
    <property type="evidence" value="ECO:0007669"/>
    <property type="project" value="TreeGrafter"/>
</dbReference>
<keyword evidence="3" id="KW-0732">Signal</keyword>
<dbReference type="PROSITE" id="PS50835">
    <property type="entry name" value="IG_LIKE"/>
    <property type="match status" value="1"/>
</dbReference>
<feature type="domain" description="Ig-like" evidence="4">
    <location>
        <begin position="190"/>
        <end position="277"/>
    </location>
</feature>
<dbReference type="SMART" id="SM00409">
    <property type="entry name" value="IG"/>
    <property type="match status" value="1"/>
</dbReference>
<dbReference type="STRING" id="6573.A0A210QQE7"/>
<dbReference type="InterPro" id="IPR003598">
    <property type="entry name" value="Ig_sub2"/>
</dbReference>
<protein>
    <submittedName>
        <fullName evidence="5">Titin</fullName>
    </submittedName>
</protein>
<evidence type="ECO:0000256" key="3">
    <source>
        <dbReference type="SAM" id="SignalP"/>
    </source>
</evidence>
<dbReference type="AlphaFoldDB" id="A0A210QQE7"/>
<dbReference type="OrthoDB" id="10045365at2759"/>
<proteinExistence type="predicted"/>
<dbReference type="InterPro" id="IPR013783">
    <property type="entry name" value="Ig-like_fold"/>
</dbReference>
<dbReference type="Proteomes" id="UP000242188">
    <property type="component" value="Unassembled WGS sequence"/>
</dbReference>
<dbReference type="SUPFAM" id="SSF48726">
    <property type="entry name" value="Immunoglobulin"/>
    <property type="match status" value="1"/>
</dbReference>
<keyword evidence="6" id="KW-1185">Reference proteome</keyword>
<dbReference type="GO" id="GO:0005886">
    <property type="term" value="C:plasma membrane"/>
    <property type="evidence" value="ECO:0007669"/>
    <property type="project" value="TreeGrafter"/>
</dbReference>
<dbReference type="InterPro" id="IPR003599">
    <property type="entry name" value="Ig_sub"/>
</dbReference>